<dbReference type="SUPFAM" id="SSF51735">
    <property type="entry name" value="NAD(P)-binding Rossmann-fold domains"/>
    <property type="match status" value="1"/>
</dbReference>
<organism evidence="2 3">
    <name type="scientific">Virgisporangium ochraceum</name>
    <dbReference type="NCBI Taxonomy" id="65505"/>
    <lineage>
        <taxon>Bacteria</taxon>
        <taxon>Bacillati</taxon>
        <taxon>Actinomycetota</taxon>
        <taxon>Actinomycetes</taxon>
        <taxon>Micromonosporales</taxon>
        <taxon>Micromonosporaceae</taxon>
        <taxon>Virgisporangium</taxon>
    </lineage>
</organism>
<dbReference type="Pfam" id="PF02826">
    <property type="entry name" value="2-Hacid_dh_C"/>
    <property type="match status" value="1"/>
</dbReference>
<dbReference type="InterPro" id="IPR036291">
    <property type="entry name" value="NAD(P)-bd_dom_sf"/>
</dbReference>
<comment type="caution">
    <text evidence="2">The sequence shown here is derived from an EMBL/GenBank/DDBJ whole genome shotgun (WGS) entry which is preliminary data.</text>
</comment>
<keyword evidence="3" id="KW-1185">Reference proteome</keyword>
<proteinExistence type="predicted"/>
<dbReference type="EMBL" id="BOPH01000059">
    <property type="protein sequence ID" value="GIJ69263.1"/>
    <property type="molecule type" value="Genomic_DNA"/>
</dbReference>
<sequence length="66" mass="7102">MVTDDLVAECASGRINAALDVTDPEPLPAGHPLRAMPNVLITPHVGGWVPSLDRRSYALVGDQLRR</sequence>
<evidence type="ECO:0000313" key="2">
    <source>
        <dbReference type="EMBL" id="GIJ69263.1"/>
    </source>
</evidence>
<feature type="domain" description="D-isomer specific 2-hydroxyacid dehydrogenase NAD-binding" evidence="1">
    <location>
        <begin position="2"/>
        <end position="46"/>
    </location>
</feature>
<accession>A0A8J3ZW66</accession>
<reference evidence="2" key="1">
    <citation type="submission" date="2021-01" db="EMBL/GenBank/DDBJ databases">
        <title>Whole genome shotgun sequence of Virgisporangium ochraceum NBRC 16418.</title>
        <authorList>
            <person name="Komaki H."/>
            <person name="Tamura T."/>
        </authorList>
    </citation>
    <scope>NUCLEOTIDE SEQUENCE</scope>
    <source>
        <strain evidence="2">NBRC 16418</strain>
    </source>
</reference>
<gene>
    <name evidence="2" type="ORF">Voc01_041800</name>
</gene>
<protein>
    <recommendedName>
        <fullName evidence="1">D-isomer specific 2-hydroxyacid dehydrogenase NAD-binding domain-containing protein</fullName>
    </recommendedName>
</protein>
<dbReference type="GO" id="GO:0051287">
    <property type="term" value="F:NAD binding"/>
    <property type="evidence" value="ECO:0007669"/>
    <property type="project" value="InterPro"/>
</dbReference>
<evidence type="ECO:0000259" key="1">
    <source>
        <dbReference type="Pfam" id="PF02826"/>
    </source>
</evidence>
<dbReference type="Gene3D" id="3.40.50.720">
    <property type="entry name" value="NAD(P)-binding Rossmann-like Domain"/>
    <property type="match status" value="2"/>
</dbReference>
<evidence type="ECO:0000313" key="3">
    <source>
        <dbReference type="Proteomes" id="UP000635606"/>
    </source>
</evidence>
<dbReference type="InterPro" id="IPR006140">
    <property type="entry name" value="D-isomer_DH_NAD-bd"/>
</dbReference>
<dbReference type="Proteomes" id="UP000635606">
    <property type="component" value="Unassembled WGS sequence"/>
</dbReference>
<name>A0A8J3ZW66_9ACTN</name>
<dbReference type="AlphaFoldDB" id="A0A8J3ZW66"/>